<dbReference type="Gene3D" id="3.40.190.10">
    <property type="entry name" value="Periplasmic binding protein-like II"/>
    <property type="match status" value="1"/>
</dbReference>
<name>A0ABS8L410_9HYPH</name>
<evidence type="ECO:0000313" key="3">
    <source>
        <dbReference type="Proteomes" id="UP001198862"/>
    </source>
</evidence>
<sequence>MNDLLARLVGPFLAERLGQPFPVENRPGAASNIATEAVARAAPDGYTLLLVGSANAINTTLYDKLGFDFAKDIAPVASLCSVPIALLVNPAVPARTLSELISFAKANPGKLSMASPGNGSPQHLAGELFKMMAGIDMVHIPYRGGGPAMTDLLSGQVQVSFGSVASSMQYVRGGQLRALGVASSGRLDVLPDVPAIAELLPGYFAIGWYGLGAPAGTSAEVVARLNEASNAAIADPKISARLAELGATPLPGSPADFAKLIADETERWARVVRFSGARPN</sequence>
<dbReference type="InterPro" id="IPR005064">
    <property type="entry name" value="BUG"/>
</dbReference>
<accession>A0ABS8L410</accession>
<gene>
    <name evidence="2" type="ORF">LJ725_26375</name>
</gene>
<comment type="similarity">
    <text evidence="1">Belongs to the UPF0065 (bug) family.</text>
</comment>
<proteinExistence type="inferred from homology"/>
<keyword evidence="3" id="KW-1185">Reference proteome</keyword>
<dbReference type="Proteomes" id="UP001198862">
    <property type="component" value="Unassembled WGS sequence"/>
</dbReference>
<dbReference type="Pfam" id="PF03401">
    <property type="entry name" value="TctC"/>
    <property type="match status" value="1"/>
</dbReference>
<organism evidence="2 3">
    <name type="scientific">Reyranella aquatilis</name>
    <dbReference type="NCBI Taxonomy" id="2035356"/>
    <lineage>
        <taxon>Bacteria</taxon>
        <taxon>Pseudomonadati</taxon>
        <taxon>Pseudomonadota</taxon>
        <taxon>Alphaproteobacteria</taxon>
        <taxon>Hyphomicrobiales</taxon>
        <taxon>Reyranellaceae</taxon>
        <taxon>Reyranella</taxon>
    </lineage>
</organism>
<dbReference type="PANTHER" id="PTHR42928">
    <property type="entry name" value="TRICARBOXYLATE-BINDING PROTEIN"/>
    <property type="match status" value="1"/>
</dbReference>
<protein>
    <submittedName>
        <fullName evidence="2">Tripartite tricarboxylate transporter substrate binding protein</fullName>
    </submittedName>
</protein>
<evidence type="ECO:0000313" key="2">
    <source>
        <dbReference type="EMBL" id="MCC8432511.1"/>
    </source>
</evidence>
<dbReference type="Gene3D" id="3.40.190.150">
    <property type="entry name" value="Bordetella uptake gene, domain 1"/>
    <property type="match status" value="1"/>
</dbReference>
<evidence type="ECO:0000256" key="1">
    <source>
        <dbReference type="ARBA" id="ARBA00006987"/>
    </source>
</evidence>
<dbReference type="PANTHER" id="PTHR42928:SF5">
    <property type="entry name" value="BLR1237 PROTEIN"/>
    <property type="match status" value="1"/>
</dbReference>
<comment type="caution">
    <text evidence="2">The sequence shown here is derived from an EMBL/GenBank/DDBJ whole genome shotgun (WGS) entry which is preliminary data.</text>
</comment>
<dbReference type="SUPFAM" id="SSF53850">
    <property type="entry name" value="Periplasmic binding protein-like II"/>
    <property type="match status" value="1"/>
</dbReference>
<dbReference type="PIRSF" id="PIRSF017082">
    <property type="entry name" value="YflP"/>
    <property type="match status" value="1"/>
</dbReference>
<dbReference type="InterPro" id="IPR042100">
    <property type="entry name" value="Bug_dom1"/>
</dbReference>
<reference evidence="2 3" key="1">
    <citation type="submission" date="2021-11" db="EMBL/GenBank/DDBJ databases">
        <authorList>
            <person name="Lee D.-H."/>
            <person name="Kim S.-B."/>
        </authorList>
    </citation>
    <scope>NUCLEOTIDE SEQUENCE [LARGE SCALE GENOMIC DNA]</scope>
    <source>
        <strain evidence="2 3">KCTC 52223</strain>
    </source>
</reference>
<dbReference type="CDD" id="cd13578">
    <property type="entry name" value="PBP2_Bug27"/>
    <property type="match status" value="1"/>
</dbReference>
<dbReference type="EMBL" id="JAJISD010000015">
    <property type="protein sequence ID" value="MCC8432511.1"/>
    <property type="molecule type" value="Genomic_DNA"/>
</dbReference>